<dbReference type="OMA" id="GCEPAMG"/>
<dbReference type="GO" id="GO:0005576">
    <property type="term" value="C:extracellular region"/>
    <property type="evidence" value="ECO:0007669"/>
    <property type="project" value="TreeGrafter"/>
</dbReference>
<dbReference type="AlphaFoldDB" id="G4ZWQ4"/>
<evidence type="ECO:0000256" key="1">
    <source>
        <dbReference type="ARBA" id="ARBA00009835"/>
    </source>
</evidence>
<evidence type="ECO:0000313" key="4">
    <source>
        <dbReference type="Proteomes" id="UP000002640"/>
    </source>
</evidence>
<reference evidence="3 4" key="1">
    <citation type="journal article" date="2006" name="Science">
        <title>Phytophthora genome sequences uncover evolutionary origins and mechanisms of pathogenesis.</title>
        <authorList>
            <person name="Tyler B.M."/>
            <person name="Tripathy S."/>
            <person name="Zhang X."/>
            <person name="Dehal P."/>
            <person name="Jiang R.H."/>
            <person name="Aerts A."/>
            <person name="Arredondo F.D."/>
            <person name="Baxter L."/>
            <person name="Bensasson D."/>
            <person name="Beynon J.L."/>
            <person name="Chapman J."/>
            <person name="Damasceno C.M."/>
            <person name="Dorrance A.E."/>
            <person name="Dou D."/>
            <person name="Dickerman A.W."/>
            <person name="Dubchak I.L."/>
            <person name="Garbelotto M."/>
            <person name="Gijzen M."/>
            <person name="Gordon S.G."/>
            <person name="Govers F."/>
            <person name="Grunwald N.J."/>
            <person name="Huang W."/>
            <person name="Ivors K.L."/>
            <person name="Jones R.W."/>
            <person name="Kamoun S."/>
            <person name="Krampis K."/>
            <person name="Lamour K.H."/>
            <person name="Lee M.K."/>
            <person name="McDonald W.H."/>
            <person name="Medina M."/>
            <person name="Meijer H.J."/>
            <person name="Nordberg E.K."/>
            <person name="Maclean D.J."/>
            <person name="Ospina-Giraldo M.D."/>
            <person name="Morris P.F."/>
            <person name="Phuntumart V."/>
            <person name="Putnam N.H."/>
            <person name="Rash S."/>
            <person name="Rose J.K."/>
            <person name="Sakihama Y."/>
            <person name="Salamov A.A."/>
            <person name="Savidor A."/>
            <person name="Scheuring C.F."/>
            <person name="Smith B.M."/>
            <person name="Sobral B.W."/>
            <person name="Terry A."/>
            <person name="Torto-Alalibo T.A."/>
            <person name="Win J."/>
            <person name="Xu Z."/>
            <person name="Zhang H."/>
            <person name="Grigoriev I.V."/>
            <person name="Rokhsar D.S."/>
            <person name="Boore J.L."/>
        </authorList>
    </citation>
    <scope>NUCLEOTIDE SEQUENCE [LARGE SCALE GENOMIC DNA]</scope>
    <source>
        <strain evidence="3 4">P6497</strain>
    </source>
</reference>
<organism evidence="3 4">
    <name type="scientific">Phytophthora sojae (strain P6497)</name>
    <name type="common">Soybean stem and root rot agent</name>
    <name type="synonym">Phytophthora megasperma f. sp. glycines</name>
    <dbReference type="NCBI Taxonomy" id="1094619"/>
    <lineage>
        <taxon>Eukaryota</taxon>
        <taxon>Sar</taxon>
        <taxon>Stramenopiles</taxon>
        <taxon>Oomycota</taxon>
        <taxon>Peronosporomycetes</taxon>
        <taxon>Peronosporales</taxon>
        <taxon>Peronosporaceae</taxon>
        <taxon>Phytophthora</taxon>
    </lineage>
</organism>
<dbReference type="GO" id="GO:0016020">
    <property type="term" value="C:membrane"/>
    <property type="evidence" value="ECO:0007669"/>
    <property type="project" value="GOC"/>
</dbReference>
<dbReference type="GeneID" id="20659700"/>
<keyword evidence="4" id="KW-1185">Reference proteome</keyword>
<dbReference type="RefSeq" id="XP_009532761.1">
    <property type="nucleotide sequence ID" value="XM_009534466.1"/>
</dbReference>
<dbReference type="Pfam" id="PF17048">
    <property type="entry name" value="Ceramidse_alk_C"/>
    <property type="match status" value="1"/>
</dbReference>
<dbReference type="GO" id="GO:0046514">
    <property type="term" value="P:ceramide catabolic process"/>
    <property type="evidence" value="ECO:0007669"/>
    <property type="project" value="InterPro"/>
</dbReference>
<evidence type="ECO:0000259" key="2">
    <source>
        <dbReference type="Pfam" id="PF17048"/>
    </source>
</evidence>
<sequence length="142" mass="16007">RKSLITIQTGVVFDSAPFMRFYSSVIKQPDSSYAIGSAAWVVFAGAHPKNALNKVSSFCDVEMQDPSGSISTVLTDVHWDLRYHWQRHLISESKNKCEWNIRPGGRTSVPDTYRFVHRGYSKNLLGKLKEYTATSNTFTVTA</sequence>
<dbReference type="GO" id="GO:0017040">
    <property type="term" value="F:N-acylsphingosine amidohydrolase activity"/>
    <property type="evidence" value="ECO:0007669"/>
    <property type="project" value="InterPro"/>
</dbReference>
<dbReference type="EMBL" id="JH159157">
    <property type="protein sequence ID" value="EGZ12428.1"/>
    <property type="molecule type" value="Genomic_DNA"/>
</dbReference>
<dbReference type="GO" id="GO:0046512">
    <property type="term" value="P:sphingosine biosynthetic process"/>
    <property type="evidence" value="ECO:0007669"/>
    <property type="project" value="TreeGrafter"/>
</dbReference>
<dbReference type="InParanoid" id="G4ZWQ4"/>
<accession>G4ZWQ4</accession>
<name>G4ZWQ4_PHYSP</name>
<comment type="similarity">
    <text evidence="1">Belongs to the neutral ceramidase family.</text>
</comment>
<protein>
    <recommendedName>
        <fullName evidence="2">Neutral/alkaline non-lysosomal ceramidase C-terminal domain-containing protein</fullName>
    </recommendedName>
</protein>
<dbReference type="GO" id="GO:0042759">
    <property type="term" value="P:long-chain fatty acid biosynthetic process"/>
    <property type="evidence" value="ECO:0007669"/>
    <property type="project" value="TreeGrafter"/>
</dbReference>
<dbReference type="STRING" id="1094619.G4ZWQ4"/>
<dbReference type="Proteomes" id="UP000002640">
    <property type="component" value="Unassembled WGS sequence"/>
</dbReference>
<proteinExistence type="inferred from homology"/>
<dbReference type="PANTHER" id="PTHR12670:SF1">
    <property type="entry name" value="NEUTRAL CERAMIDASE"/>
    <property type="match status" value="1"/>
</dbReference>
<feature type="domain" description="Neutral/alkaline non-lysosomal ceramidase C-terminal" evidence="2">
    <location>
        <begin position="3"/>
        <end position="140"/>
    </location>
</feature>
<feature type="non-terminal residue" evidence="3">
    <location>
        <position position="1"/>
    </location>
</feature>
<dbReference type="InterPro" id="IPR006823">
    <property type="entry name" value="Ceramidase_alk"/>
</dbReference>
<gene>
    <name evidence="3" type="ORF">PHYSODRAFT_515606</name>
</gene>
<dbReference type="InterPro" id="IPR031331">
    <property type="entry name" value="NEUT/ALK_ceramidase_C"/>
</dbReference>
<dbReference type="InterPro" id="IPR038445">
    <property type="entry name" value="NCDase_C_sf"/>
</dbReference>
<dbReference type="SMR" id="G4ZWQ4"/>
<dbReference type="Gene3D" id="2.60.40.2300">
    <property type="entry name" value="Neutral/alkaline non-lysosomal ceramidase, C-terminal domain"/>
    <property type="match status" value="1"/>
</dbReference>
<evidence type="ECO:0000313" key="3">
    <source>
        <dbReference type="EMBL" id="EGZ12428.1"/>
    </source>
</evidence>
<dbReference type="PANTHER" id="PTHR12670">
    <property type="entry name" value="CERAMIDASE"/>
    <property type="match status" value="1"/>
</dbReference>
<dbReference type="KEGG" id="psoj:PHYSODRAFT_515606"/>